<sequence length="226" mass="24775">MAVGQLPKSLGNCPYETSCYWCLGRLPYPGRSCARRIALSLIGAYSSWFSTHAHEDALNPSAPDLLLTVLTYMVLALMDPALSLSVATALHNLCEVNRKALAVHIGAFRELHTAVVFADPMLGHLYRWSHRMQLPDEARASTVFQLKTLAGVAKGLTRSSNSLSGLEDNWDPNSQHESEIVKLAWQDPRSTKLCENIFSATRAVVDMWPADAAISLVHSVVYLGGL</sequence>
<accession>A0A0D2N0X7</accession>
<proteinExistence type="predicted"/>
<dbReference type="EMBL" id="KN817866">
    <property type="protein sequence ID" value="KJA12859.1"/>
    <property type="molecule type" value="Genomic_DNA"/>
</dbReference>
<reference evidence="2" key="1">
    <citation type="submission" date="2014-04" db="EMBL/GenBank/DDBJ databases">
        <title>Evolutionary Origins and Diversification of the Mycorrhizal Mutualists.</title>
        <authorList>
            <consortium name="DOE Joint Genome Institute"/>
            <consortium name="Mycorrhizal Genomics Consortium"/>
            <person name="Kohler A."/>
            <person name="Kuo A."/>
            <person name="Nagy L.G."/>
            <person name="Floudas D."/>
            <person name="Copeland A."/>
            <person name="Barry K.W."/>
            <person name="Cichocki N."/>
            <person name="Veneault-Fourrey C."/>
            <person name="LaButti K."/>
            <person name="Lindquist E.A."/>
            <person name="Lipzen A."/>
            <person name="Lundell T."/>
            <person name="Morin E."/>
            <person name="Murat C."/>
            <person name="Riley R."/>
            <person name="Ohm R."/>
            <person name="Sun H."/>
            <person name="Tunlid A."/>
            <person name="Henrissat B."/>
            <person name="Grigoriev I.V."/>
            <person name="Hibbett D.S."/>
            <person name="Martin F."/>
        </authorList>
    </citation>
    <scope>NUCLEOTIDE SEQUENCE [LARGE SCALE GENOMIC DNA]</scope>
    <source>
        <strain evidence="2">FD-334 SS-4</strain>
    </source>
</reference>
<dbReference type="AlphaFoldDB" id="A0A0D2N0X7"/>
<dbReference type="InterPro" id="IPR011989">
    <property type="entry name" value="ARM-like"/>
</dbReference>
<name>A0A0D2N0X7_HYPSF</name>
<evidence type="ECO:0000313" key="1">
    <source>
        <dbReference type="EMBL" id="KJA12859.1"/>
    </source>
</evidence>
<gene>
    <name evidence="1" type="ORF">HYPSUDRAFT_210051</name>
</gene>
<keyword evidence="2" id="KW-1185">Reference proteome</keyword>
<dbReference type="Gene3D" id="1.25.10.10">
    <property type="entry name" value="Leucine-rich Repeat Variant"/>
    <property type="match status" value="1"/>
</dbReference>
<organism evidence="1 2">
    <name type="scientific">Hypholoma sublateritium (strain FD-334 SS-4)</name>
    <dbReference type="NCBI Taxonomy" id="945553"/>
    <lineage>
        <taxon>Eukaryota</taxon>
        <taxon>Fungi</taxon>
        <taxon>Dikarya</taxon>
        <taxon>Basidiomycota</taxon>
        <taxon>Agaricomycotina</taxon>
        <taxon>Agaricomycetes</taxon>
        <taxon>Agaricomycetidae</taxon>
        <taxon>Agaricales</taxon>
        <taxon>Agaricineae</taxon>
        <taxon>Strophariaceae</taxon>
        <taxon>Hypholoma</taxon>
    </lineage>
</organism>
<protein>
    <submittedName>
        <fullName evidence="1">Uncharacterized protein</fullName>
    </submittedName>
</protein>
<dbReference type="OrthoDB" id="2016913at2759"/>
<dbReference type="Proteomes" id="UP000054270">
    <property type="component" value="Unassembled WGS sequence"/>
</dbReference>
<dbReference type="STRING" id="945553.A0A0D2N0X7"/>
<evidence type="ECO:0000313" key="2">
    <source>
        <dbReference type="Proteomes" id="UP000054270"/>
    </source>
</evidence>